<dbReference type="SMART" id="SM00209">
    <property type="entry name" value="TSP1"/>
    <property type="match status" value="2"/>
</dbReference>
<sequence length="320" mass="34809">MWCISTKISLFSRYYGYQSKQNILNSKTFILSIFLLISNFNYVKSQTDCLSIGEWSNWGSWSSCGEVISGVEIKHRIRNCTPVPANCTQNDGIECSGHYSETSSCVESTTELPTTIDISTSLLTTILTTSSKSSTTPSTTTEQQTTTQEPIITTTEEITTTESSTTISTTTPATTSTTTSTSTTTTIPATTSTISTTLTTTISSTISTTRLPTSTIPTTTLTSTTSNIITTTDKCSNTAWNDWLEWSTCTDTCGMCGVRQRFRTCNKSDPTCSCIGGQYQKEFCNDAICKYPRPSPCCNNYVPSGTNNKFVCILPNSTTT</sequence>
<dbReference type="STRING" id="174720.A0A0N5B651"/>
<feature type="region of interest" description="Disordered" evidence="1">
    <location>
        <begin position="129"/>
        <end position="148"/>
    </location>
</feature>
<accession>A0A0N5B651</accession>
<evidence type="ECO:0000313" key="2">
    <source>
        <dbReference type="Proteomes" id="UP000046392"/>
    </source>
</evidence>
<dbReference type="SUPFAM" id="SSF82895">
    <property type="entry name" value="TSP-1 type 1 repeat"/>
    <property type="match status" value="2"/>
</dbReference>
<dbReference type="PROSITE" id="PS50092">
    <property type="entry name" value="TSP1"/>
    <property type="match status" value="2"/>
</dbReference>
<keyword evidence="2" id="KW-1185">Reference proteome</keyword>
<name>A0A0N5B651_STREA</name>
<reference evidence="3" key="1">
    <citation type="submission" date="2017-02" db="UniProtKB">
        <authorList>
            <consortium name="WormBaseParasite"/>
        </authorList>
    </citation>
    <scope>IDENTIFICATION</scope>
</reference>
<dbReference type="PANTHER" id="PTHR31507:SF12">
    <property type="entry name" value="C6 DOMAIN-CONTAINING PROTEIN"/>
    <property type="match status" value="1"/>
</dbReference>
<dbReference type="PANTHER" id="PTHR31507">
    <property type="entry name" value="PROTEIN CBG15923"/>
    <property type="match status" value="1"/>
</dbReference>
<protein>
    <submittedName>
        <fullName evidence="3">Thrombospondin</fullName>
    </submittedName>
</protein>
<feature type="region of interest" description="Disordered" evidence="1">
    <location>
        <begin position="158"/>
        <end position="185"/>
    </location>
</feature>
<evidence type="ECO:0000313" key="3">
    <source>
        <dbReference type="WBParaSite" id="SPAL_0000154000.1"/>
    </source>
</evidence>
<dbReference type="InterPro" id="IPR000884">
    <property type="entry name" value="TSP1_rpt"/>
</dbReference>
<proteinExistence type="predicted"/>
<dbReference type="Pfam" id="PF00090">
    <property type="entry name" value="TSP_1"/>
    <property type="match status" value="1"/>
</dbReference>
<dbReference type="AlphaFoldDB" id="A0A0N5B651"/>
<evidence type="ECO:0000256" key="1">
    <source>
        <dbReference type="SAM" id="MobiDB-lite"/>
    </source>
</evidence>
<dbReference type="WBParaSite" id="SPAL_0000154000.1">
    <property type="protein sequence ID" value="SPAL_0000154000.1"/>
    <property type="gene ID" value="SPAL_0000154000"/>
</dbReference>
<organism evidence="2 3">
    <name type="scientific">Strongyloides papillosus</name>
    <name type="common">Intestinal threadworm</name>
    <dbReference type="NCBI Taxonomy" id="174720"/>
    <lineage>
        <taxon>Eukaryota</taxon>
        <taxon>Metazoa</taxon>
        <taxon>Ecdysozoa</taxon>
        <taxon>Nematoda</taxon>
        <taxon>Chromadorea</taxon>
        <taxon>Rhabditida</taxon>
        <taxon>Tylenchina</taxon>
        <taxon>Panagrolaimomorpha</taxon>
        <taxon>Strongyloidoidea</taxon>
        <taxon>Strongyloididae</taxon>
        <taxon>Strongyloides</taxon>
    </lineage>
</organism>
<dbReference type="Gene3D" id="2.20.100.10">
    <property type="entry name" value="Thrombospondin type-1 (TSP1) repeat"/>
    <property type="match status" value="2"/>
</dbReference>
<dbReference type="InterPro" id="IPR036383">
    <property type="entry name" value="TSP1_rpt_sf"/>
</dbReference>
<dbReference type="Proteomes" id="UP000046392">
    <property type="component" value="Unplaced"/>
</dbReference>